<organism evidence="7 8">
    <name type="scientific">Mucilaginibacter gracilis</name>
    <dbReference type="NCBI Taxonomy" id="423350"/>
    <lineage>
        <taxon>Bacteria</taxon>
        <taxon>Pseudomonadati</taxon>
        <taxon>Bacteroidota</taxon>
        <taxon>Sphingobacteriia</taxon>
        <taxon>Sphingobacteriales</taxon>
        <taxon>Sphingobacteriaceae</taxon>
        <taxon>Mucilaginibacter</taxon>
    </lineage>
</organism>
<dbReference type="GO" id="GO:0004519">
    <property type="term" value="F:endonuclease activity"/>
    <property type="evidence" value="ECO:0007669"/>
    <property type="project" value="UniProtKB-KW"/>
</dbReference>
<dbReference type="RefSeq" id="WP_211339685.1">
    <property type="nucleotide sequence ID" value="NZ_RBKU01000001.1"/>
</dbReference>
<comment type="caution">
    <text evidence="7">The sequence shown here is derived from an EMBL/GenBank/DDBJ whole genome shotgun (WGS) entry which is preliminary data.</text>
</comment>
<evidence type="ECO:0000256" key="6">
    <source>
        <dbReference type="ARBA" id="ARBA00030388"/>
    </source>
</evidence>
<evidence type="ECO:0000256" key="1">
    <source>
        <dbReference type="ARBA" id="ARBA00008172"/>
    </source>
</evidence>
<keyword evidence="5" id="KW-0378">Hydrolase</keyword>
<keyword evidence="4" id="KW-0255">Endonuclease</keyword>
<sequence length="76" mass="8826">MHFKAGDRATIKKIEKILIELTESPYTGIGKPEALKYELSGFWSRRINQKDRLIYKVEEDVVTVFVISAMGHYHTK</sequence>
<keyword evidence="2" id="KW-1277">Toxin-antitoxin system</keyword>
<dbReference type="GO" id="GO:0006401">
    <property type="term" value="P:RNA catabolic process"/>
    <property type="evidence" value="ECO:0007669"/>
    <property type="project" value="InterPro"/>
</dbReference>
<keyword evidence="8" id="KW-1185">Reference proteome</keyword>
<dbReference type="Proteomes" id="UP000268007">
    <property type="component" value="Unassembled WGS sequence"/>
</dbReference>
<dbReference type="PANTHER" id="PTHR38039">
    <property type="entry name" value="TOXIN YOEB"/>
    <property type="match status" value="1"/>
</dbReference>
<dbReference type="PANTHER" id="PTHR38039:SF1">
    <property type="entry name" value="TOXIN YOEB"/>
    <property type="match status" value="1"/>
</dbReference>
<evidence type="ECO:0000313" key="7">
    <source>
        <dbReference type="EMBL" id="RKR83264.1"/>
    </source>
</evidence>
<dbReference type="Pfam" id="PF06769">
    <property type="entry name" value="YoeB_toxin"/>
    <property type="match status" value="1"/>
</dbReference>
<proteinExistence type="inferred from homology"/>
<evidence type="ECO:0000256" key="4">
    <source>
        <dbReference type="ARBA" id="ARBA00022759"/>
    </source>
</evidence>
<dbReference type="Gene3D" id="3.30.2310.20">
    <property type="entry name" value="RelE-like"/>
    <property type="match status" value="1"/>
</dbReference>
<dbReference type="AlphaFoldDB" id="A0A495J4J9"/>
<dbReference type="NCBIfam" id="TIGR02116">
    <property type="entry name" value="toxin_Txe_YoeB"/>
    <property type="match status" value="1"/>
</dbReference>
<evidence type="ECO:0000256" key="5">
    <source>
        <dbReference type="ARBA" id="ARBA00022801"/>
    </source>
</evidence>
<dbReference type="InterPro" id="IPR035093">
    <property type="entry name" value="RelE/ParE_toxin_dom_sf"/>
</dbReference>
<gene>
    <name evidence="7" type="ORF">BDD43_3468</name>
</gene>
<keyword evidence="3" id="KW-0540">Nuclease</keyword>
<protein>
    <recommendedName>
        <fullName evidence="6">Putative mRNA interferase YoeB</fullName>
    </recommendedName>
</protein>
<evidence type="ECO:0000256" key="2">
    <source>
        <dbReference type="ARBA" id="ARBA00022649"/>
    </source>
</evidence>
<dbReference type="EMBL" id="RBKU01000001">
    <property type="protein sequence ID" value="RKR83264.1"/>
    <property type="molecule type" value="Genomic_DNA"/>
</dbReference>
<dbReference type="SUPFAM" id="SSF143011">
    <property type="entry name" value="RelE-like"/>
    <property type="match status" value="1"/>
</dbReference>
<dbReference type="GO" id="GO:0016787">
    <property type="term" value="F:hydrolase activity"/>
    <property type="evidence" value="ECO:0007669"/>
    <property type="project" value="UniProtKB-KW"/>
</dbReference>
<name>A0A495J4J9_9SPHI</name>
<evidence type="ECO:0000256" key="3">
    <source>
        <dbReference type="ARBA" id="ARBA00022722"/>
    </source>
</evidence>
<evidence type="ECO:0000313" key="8">
    <source>
        <dbReference type="Proteomes" id="UP000268007"/>
    </source>
</evidence>
<reference evidence="7 8" key="1">
    <citation type="submission" date="2018-10" db="EMBL/GenBank/DDBJ databases">
        <title>Genomic Encyclopedia of Archaeal and Bacterial Type Strains, Phase II (KMG-II): from individual species to whole genera.</title>
        <authorList>
            <person name="Goeker M."/>
        </authorList>
    </citation>
    <scope>NUCLEOTIDE SEQUENCE [LARGE SCALE GENOMIC DNA]</scope>
    <source>
        <strain evidence="7 8">DSM 18602</strain>
    </source>
</reference>
<accession>A0A495J4J9</accession>
<comment type="similarity">
    <text evidence="1">Belongs to the YoeB family.</text>
</comment>
<dbReference type="InterPro" id="IPR009614">
    <property type="entry name" value="YoeB_toxin"/>
</dbReference>